<dbReference type="KEGG" id="cchl:FPL14_09250"/>
<keyword evidence="4 6" id="KW-0067">ATP-binding</keyword>
<name>A0A7G5BWM0_9BACL</name>
<gene>
    <name evidence="6" type="ORF">FPL14_09250</name>
</gene>
<dbReference type="Gene3D" id="3.40.50.300">
    <property type="entry name" value="P-loop containing nucleotide triphosphate hydrolases"/>
    <property type="match status" value="2"/>
</dbReference>
<dbReference type="Proteomes" id="UP000515679">
    <property type="component" value="Chromosome"/>
</dbReference>
<dbReference type="CDD" id="cd03216">
    <property type="entry name" value="ABC_Carb_Monos_I"/>
    <property type="match status" value="1"/>
</dbReference>
<dbReference type="GO" id="GO:0005524">
    <property type="term" value="F:ATP binding"/>
    <property type="evidence" value="ECO:0007669"/>
    <property type="project" value="UniProtKB-KW"/>
</dbReference>
<protein>
    <submittedName>
        <fullName evidence="6">Sugar ABC transporter ATP-binding protein</fullName>
    </submittedName>
</protein>
<dbReference type="CDD" id="cd03215">
    <property type="entry name" value="ABC_Carb_Monos_II"/>
    <property type="match status" value="1"/>
</dbReference>
<accession>A0A7G5BWM0</accession>
<dbReference type="RefSeq" id="WP_182302714.1">
    <property type="nucleotide sequence ID" value="NZ_CP041969.1"/>
</dbReference>
<dbReference type="InterPro" id="IPR003593">
    <property type="entry name" value="AAA+_ATPase"/>
</dbReference>
<keyword evidence="2" id="KW-0677">Repeat</keyword>
<proteinExistence type="predicted"/>
<dbReference type="InterPro" id="IPR017871">
    <property type="entry name" value="ABC_transporter-like_CS"/>
</dbReference>
<evidence type="ECO:0000256" key="1">
    <source>
        <dbReference type="ARBA" id="ARBA00022448"/>
    </source>
</evidence>
<dbReference type="PANTHER" id="PTHR43790">
    <property type="entry name" value="CARBOHYDRATE TRANSPORT ATP-BINDING PROTEIN MG119-RELATED"/>
    <property type="match status" value="1"/>
</dbReference>
<organism evidence="6 7">
    <name type="scientific">Cohnella cholangitidis</name>
    <dbReference type="NCBI Taxonomy" id="2598458"/>
    <lineage>
        <taxon>Bacteria</taxon>
        <taxon>Bacillati</taxon>
        <taxon>Bacillota</taxon>
        <taxon>Bacilli</taxon>
        <taxon>Bacillales</taxon>
        <taxon>Paenibacillaceae</taxon>
        <taxon>Cohnella</taxon>
    </lineage>
</organism>
<sequence length="505" mass="55596">MTLLRVEGLDKVFGQHYALSGVGFEIEPGEVHALVGENGAGKSTFIKIMTGVYGLDAGTIEWKGEKVDIPDPGASRRLGINVVHQDRHLVPSFTGYENLFLGLDYPTNKSRVGVNWTRMKQRAEQLKNDFGVEIDLYKTADKMSPPEKTMLEILRAMMLECQLLILDEPTASLTDQEAERLFALIGRLTAQGTGILYVSHRMDEIFRLSDRITVFRNGQRIATVDTEATDKDSLIRLMSNAEVKKSEKRTGKTSAGEKVLELTGLSTKDGKVKNTSLNVSKGEIVGIFGLAGAGRTELLETIYGLREPAGGSIEVAGRKVKAPTPKRSLENGVVLIPEERKRDALVLGMSIRENMTLPVLKRFSGLLKLRARTERSEVNSWMRELNVKAAGSEQSVGQLSGGNQQKVVFAKALLSNPVLFLCDEPTQAVDVMTREEIHRLLKAQADKGCGVLFVSSDLQEVLDISDRLYVLHDSRIVAELDNEGVTPEQVLGYCYSQGKGSEHHG</sequence>
<dbReference type="PANTHER" id="PTHR43790:SF9">
    <property type="entry name" value="GALACTOFURANOSE TRANSPORTER ATP-BINDING PROTEIN YTFR"/>
    <property type="match status" value="1"/>
</dbReference>
<keyword evidence="7" id="KW-1185">Reference proteome</keyword>
<evidence type="ECO:0000259" key="5">
    <source>
        <dbReference type="PROSITE" id="PS50893"/>
    </source>
</evidence>
<dbReference type="GO" id="GO:0016887">
    <property type="term" value="F:ATP hydrolysis activity"/>
    <property type="evidence" value="ECO:0007669"/>
    <property type="project" value="InterPro"/>
</dbReference>
<dbReference type="Pfam" id="PF00005">
    <property type="entry name" value="ABC_tran"/>
    <property type="match status" value="2"/>
</dbReference>
<dbReference type="EMBL" id="CP041969">
    <property type="protein sequence ID" value="QMV41354.1"/>
    <property type="molecule type" value="Genomic_DNA"/>
</dbReference>
<evidence type="ECO:0000313" key="7">
    <source>
        <dbReference type="Proteomes" id="UP000515679"/>
    </source>
</evidence>
<dbReference type="InterPro" id="IPR050107">
    <property type="entry name" value="ABC_carbohydrate_import_ATPase"/>
</dbReference>
<feature type="domain" description="ABC transporter" evidence="5">
    <location>
        <begin position="257"/>
        <end position="498"/>
    </location>
</feature>
<keyword evidence="1" id="KW-0813">Transport</keyword>
<evidence type="ECO:0000256" key="3">
    <source>
        <dbReference type="ARBA" id="ARBA00022741"/>
    </source>
</evidence>
<keyword evidence="3" id="KW-0547">Nucleotide-binding</keyword>
<feature type="domain" description="ABC transporter" evidence="5">
    <location>
        <begin position="4"/>
        <end position="242"/>
    </location>
</feature>
<reference evidence="6 7" key="1">
    <citation type="submission" date="2019-07" db="EMBL/GenBank/DDBJ databases">
        <authorList>
            <person name="Kim J.K."/>
            <person name="Cheong H.-M."/>
            <person name="Choi Y."/>
            <person name="Hwang K.J."/>
            <person name="Lee S."/>
            <person name="Choi C."/>
        </authorList>
    </citation>
    <scope>NUCLEOTIDE SEQUENCE [LARGE SCALE GENOMIC DNA]</scope>
    <source>
        <strain evidence="6 7">KS 22</strain>
    </source>
</reference>
<dbReference type="InterPro" id="IPR003439">
    <property type="entry name" value="ABC_transporter-like_ATP-bd"/>
</dbReference>
<dbReference type="PROSITE" id="PS50893">
    <property type="entry name" value="ABC_TRANSPORTER_2"/>
    <property type="match status" value="2"/>
</dbReference>
<dbReference type="SUPFAM" id="SSF52540">
    <property type="entry name" value="P-loop containing nucleoside triphosphate hydrolases"/>
    <property type="match status" value="2"/>
</dbReference>
<dbReference type="AlphaFoldDB" id="A0A7G5BWM0"/>
<evidence type="ECO:0000313" key="6">
    <source>
        <dbReference type="EMBL" id="QMV41354.1"/>
    </source>
</evidence>
<dbReference type="InterPro" id="IPR027417">
    <property type="entry name" value="P-loop_NTPase"/>
</dbReference>
<evidence type="ECO:0000256" key="2">
    <source>
        <dbReference type="ARBA" id="ARBA00022737"/>
    </source>
</evidence>
<dbReference type="PROSITE" id="PS00211">
    <property type="entry name" value="ABC_TRANSPORTER_1"/>
    <property type="match status" value="1"/>
</dbReference>
<evidence type="ECO:0000256" key="4">
    <source>
        <dbReference type="ARBA" id="ARBA00022840"/>
    </source>
</evidence>
<dbReference type="SMART" id="SM00382">
    <property type="entry name" value="AAA"/>
    <property type="match status" value="2"/>
</dbReference>